<dbReference type="AlphaFoldDB" id="X1L5U3"/>
<dbReference type="EMBL" id="BARU01039030">
    <property type="protein sequence ID" value="GAH89498.1"/>
    <property type="molecule type" value="Genomic_DNA"/>
</dbReference>
<feature type="non-terminal residue" evidence="1">
    <location>
        <position position="1"/>
    </location>
</feature>
<reference evidence="1" key="1">
    <citation type="journal article" date="2014" name="Front. Microbiol.">
        <title>High frequency of phylogenetically diverse reductive dehalogenase-homologous genes in deep subseafloor sedimentary metagenomes.</title>
        <authorList>
            <person name="Kawai M."/>
            <person name="Futagami T."/>
            <person name="Toyoda A."/>
            <person name="Takaki Y."/>
            <person name="Nishi S."/>
            <person name="Hori S."/>
            <person name="Arai W."/>
            <person name="Tsubouchi T."/>
            <person name="Morono Y."/>
            <person name="Uchiyama I."/>
            <person name="Ito T."/>
            <person name="Fujiyama A."/>
            <person name="Inagaki F."/>
            <person name="Takami H."/>
        </authorList>
    </citation>
    <scope>NUCLEOTIDE SEQUENCE</scope>
    <source>
        <strain evidence="1">Expedition CK06-06</strain>
    </source>
</reference>
<name>X1L5U3_9ZZZZ</name>
<gene>
    <name evidence="1" type="ORF">S03H2_60553</name>
</gene>
<organism evidence="1">
    <name type="scientific">marine sediment metagenome</name>
    <dbReference type="NCBI Taxonomy" id="412755"/>
    <lineage>
        <taxon>unclassified sequences</taxon>
        <taxon>metagenomes</taxon>
        <taxon>ecological metagenomes</taxon>
    </lineage>
</organism>
<proteinExistence type="predicted"/>
<sequence>GGLKFHTNDNQQFWLRTEKTDIFGAVDPKKGFTAEIKTQVLKRTGNQRGVDLELYDGAD</sequence>
<protein>
    <submittedName>
        <fullName evidence="1">Uncharacterized protein</fullName>
    </submittedName>
</protein>
<accession>X1L5U3</accession>
<comment type="caution">
    <text evidence="1">The sequence shown here is derived from an EMBL/GenBank/DDBJ whole genome shotgun (WGS) entry which is preliminary data.</text>
</comment>
<evidence type="ECO:0000313" key="1">
    <source>
        <dbReference type="EMBL" id="GAH89498.1"/>
    </source>
</evidence>